<proteinExistence type="predicted"/>
<protein>
    <recommendedName>
        <fullName evidence="5">50S ribosomal protein L29</fullName>
    </recommendedName>
</protein>
<dbReference type="EMBL" id="CP000724">
    <property type="protein sequence ID" value="ABR46613.1"/>
    <property type="molecule type" value="Genomic_DNA"/>
</dbReference>
<dbReference type="EMBL" id="CP000724">
    <property type="protein sequence ID" value="ABR50470.1"/>
    <property type="molecule type" value="Genomic_DNA"/>
</dbReference>
<organism evidence="1 4">
    <name type="scientific">Alkaliphilus metalliredigens (strain QYMF)</name>
    <dbReference type="NCBI Taxonomy" id="293826"/>
    <lineage>
        <taxon>Bacteria</taxon>
        <taxon>Bacillati</taxon>
        <taxon>Bacillota</taxon>
        <taxon>Clostridia</taxon>
        <taxon>Peptostreptococcales</taxon>
        <taxon>Natronincolaceae</taxon>
        <taxon>Alkaliphilus</taxon>
    </lineage>
</organism>
<dbReference type="AlphaFoldDB" id="A6TK95"/>
<dbReference type="HOGENOM" id="CLU_2784722_0_0_9"/>
<dbReference type="STRING" id="293826.Amet_0385"/>
<evidence type="ECO:0000313" key="2">
    <source>
        <dbReference type="EMBL" id="ABR48087.1"/>
    </source>
</evidence>
<evidence type="ECO:0000313" key="1">
    <source>
        <dbReference type="EMBL" id="ABR46613.1"/>
    </source>
</evidence>
<reference evidence="1" key="1">
    <citation type="submission" date="2007-06" db="EMBL/GenBank/DDBJ databases">
        <title>Complete sequence of Alkaliphilus metalliredigens QYMF.</title>
        <authorList>
            <consortium name="US DOE Joint Genome Institute"/>
            <person name="Copeland A."/>
            <person name="Lucas S."/>
            <person name="Lapidus A."/>
            <person name="Barry K."/>
            <person name="Detter J.C."/>
            <person name="Glavina del Rio T."/>
            <person name="Hammon N."/>
            <person name="Israni S."/>
            <person name="Dalin E."/>
            <person name="Tice H."/>
            <person name="Pitluck S."/>
            <person name="Chertkov O."/>
            <person name="Brettin T."/>
            <person name="Bruce D."/>
            <person name="Han C."/>
            <person name="Schmutz J."/>
            <person name="Larimer F."/>
            <person name="Land M."/>
            <person name="Hauser L."/>
            <person name="Kyrpides N."/>
            <person name="Mikhailova N."/>
            <person name="Ye Q."/>
            <person name="Zhou J."/>
            <person name="Fields M."/>
            <person name="Richardson P."/>
        </authorList>
    </citation>
    <scope>NUCLEOTIDE SEQUENCE</scope>
    <source>
        <strain evidence="1">QYMF</strain>
    </source>
</reference>
<dbReference type="Proteomes" id="UP000001572">
    <property type="component" value="Chromosome"/>
</dbReference>
<sequence length="68" mass="8100">MKLTLQHIRNLNEQQWDRLKEITLLHTRLAKEHIDIFNTPGVELRKQELKRQIVALRSERDEILATAS</sequence>
<dbReference type="KEGG" id="amt:Amet_4397"/>
<keyword evidence="4" id="KW-1185">Reference proteome</keyword>
<dbReference type="KEGG" id="amt:Amet_0385"/>
<dbReference type="RefSeq" id="WP_011971521.1">
    <property type="nucleotide sequence ID" value="NC_009633.1"/>
</dbReference>
<reference evidence="4" key="2">
    <citation type="journal article" date="2016" name="Genome Announc.">
        <title>Complete genome sequence of Alkaliphilus metalliredigens strain QYMF, an alkaliphilic and metal-reducing bacterium isolated from borax-contaminated leachate ponds.</title>
        <authorList>
            <person name="Hwang C."/>
            <person name="Copeland A."/>
            <person name="Lucas S."/>
            <person name="Lapidus A."/>
            <person name="Barry K."/>
            <person name="Detter J.C."/>
            <person name="Glavina Del Rio T."/>
            <person name="Hammon N."/>
            <person name="Israni S."/>
            <person name="Dalin E."/>
            <person name="Tice H."/>
            <person name="Pitluck S."/>
            <person name="Chertkov O."/>
            <person name="Brettin T."/>
            <person name="Bruce D."/>
            <person name="Han C."/>
            <person name="Schmutz J."/>
            <person name="Larimer F."/>
            <person name="Land M.L."/>
            <person name="Hauser L."/>
            <person name="Kyrpides N."/>
            <person name="Mikhailova N."/>
            <person name="Ye Q."/>
            <person name="Zhou J."/>
            <person name="Richardson P."/>
            <person name="Fields M.W."/>
        </authorList>
    </citation>
    <scope>NUCLEOTIDE SEQUENCE [LARGE SCALE GENOMIC DNA]</scope>
    <source>
        <strain evidence="4">QYMF</strain>
    </source>
</reference>
<dbReference type="EMBL" id="CP000724">
    <property type="protein sequence ID" value="ABR48087.1"/>
    <property type="molecule type" value="Genomic_DNA"/>
</dbReference>
<accession>A6TK95</accession>
<name>A6TK95_ALKMQ</name>
<evidence type="ECO:0000313" key="4">
    <source>
        <dbReference type="Proteomes" id="UP000001572"/>
    </source>
</evidence>
<dbReference type="KEGG" id="amt:Amet_1923"/>
<evidence type="ECO:0008006" key="5">
    <source>
        <dbReference type="Google" id="ProtNLM"/>
    </source>
</evidence>
<gene>
    <name evidence="1" type="ordered locus">Amet_0385</name>
    <name evidence="2" type="ordered locus">Amet_1923</name>
    <name evidence="3" type="ordered locus">Amet_4397</name>
</gene>
<evidence type="ECO:0000313" key="3">
    <source>
        <dbReference type="EMBL" id="ABR50470.1"/>
    </source>
</evidence>